<dbReference type="Pfam" id="PF00232">
    <property type="entry name" value="Glyco_hydro_1"/>
    <property type="match status" value="1"/>
</dbReference>
<dbReference type="Pfam" id="PF22124">
    <property type="entry name" value="Glyco_hydro_95_cat"/>
    <property type="match status" value="1"/>
</dbReference>
<dbReference type="NCBIfam" id="TIGR00414">
    <property type="entry name" value="serS"/>
    <property type="match status" value="1"/>
</dbReference>
<dbReference type="InterPro" id="IPR042103">
    <property type="entry name" value="SerRS_1_N_sf"/>
</dbReference>
<evidence type="ECO:0000256" key="3">
    <source>
        <dbReference type="ARBA" id="ARBA00022741"/>
    </source>
</evidence>
<dbReference type="InterPro" id="IPR001360">
    <property type="entry name" value="Glyco_hydro_1"/>
</dbReference>
<dbReference type="InterPro" id="IPR049053">
    <property type="entry name" value="AFCA-like_C"/>
</dbReference>
<dbReference type="Gene3D" id="1.50.10.10">
    <property type="match status" value="1"/>
</dbReference>
<dbReference type="InterPro" id="IPR012341">
    <property type="entry name" value="6hp_glycosidase-like_sf"/>
</dbReference>
<proteinExistence type="predicted"/>
<dbReference type="EMBL" id="JBFXLS010000001">
    <property type="protein sequence ID" value="KAL2834956.1"/>
    <property type="molecule type" value="Genomic_DNA"/>
</dbReference>
<protein>
    <recommendedName>
        <fullName evidence="1">serine--tRNA ligase</fullName>
        <ecNumber evidence="1">6.1.1.11</ecNumber>
    </recommendedName>
    <alternativeName>
        <fullName evidence="6">Seryl-tRNA synthetase</fullName>
    </alternativeName>
    <alternativeName>
        <fullName evidence="7">Seryl-tRNA(Ser) synthetase</fullName>
    </alternativeName>
</protein>
<dbReference type="SUPFAM" id="SSF55681">
    <property type="entry name" value="Class II aaRS and biotin synthetases"/>
    <property type="match status" value="1"/>
</dbReference>
<keyword evidence="4" id="KW-0067">ATP-binding</keyword>
<dbReference type="PRINTS" id="PR00981">
    <property type="entry name" value="TRNASYNTHSER"/>
</dbReference>
<dbReference type="Pfam" id="PF21307">
    <property type="entry name" value="Glyco_hydro_95_C"/>
    <property type="match status" value="1"/>
</dbReference>
<keyword evidence="5" id="KW-0030">Aminoacyl-tRNA synthetase</keyword>
<keyword evidence="11" id="KW-1185">Reference proteome</keyword>
<dbReference type="SUPFAM" id="SSF48208">
    <property type="entry name" value="Six-hairpin glycosidases"/>
    <property type="match status" value="1"/>
</dbReference>
<sequence>MSELWYQTPASGWDEALPVGNGRLGAMLNEDSIWYGGPRDRLPEDALKHLPRLRDLIRQGAHQEAEQLRHYEPLGTLSLEFGHSIDQVKDYRRSLDLNEGISHVQYEYDGVRFHRQVLASHPEGVLAIRLQASQRTDFLVRVSRLNDLVVDDRSITMHVTPGGKGSNRASCRVTIRCESDDQGPGEIGKVGKNLVVNARDALILIAAQSTYRCQDTDQATLADLESTLAYSTDDIWKRHITDYQALYGRLELQLSPDATDMPTDKRILNARDPGLIALYLHYSRYLLISCSRPGRGDGSDRVLPATLQGIWNPSFHPPWGCRYTININLQMNYWPANVGNLSECEQPLFALLERIADAGTETARKMYACRGWTVHHNTDIWGDTAPVDRWMPATLWPLGGAWLCIHIWEHFRFTGDKVSLARMFPVLRGCVEFLLDFLVEDASGRYRVTNPSLSPENTFRDKNGKTGVLCEGSAIDIQLVRAVLEAFLAVLEVLGHREDKLIPSVHDTLRRLPPMRIGSEGQLQEWMTDYDEVELGHRHVSHLWALYPGWDINMGTTPDLATACAITLQRRQSAGGGHTGWSRAWLLNLHARLRAADECAEHLEQLLGQSTLPNLLDTHPPFQIDGNFGGGAGILEMLVQSHEDGIIRLLPACPTAWRSGRLRGVRARGGFELEFEWEDGVIRGPVIVKSQLGLRAVVYYPNNGPRRVVEGSEDLRGALRNDFFHGYATAAPQVEGAWNKDGKGLSIWDTFGHTPGKVKDNSTADDAVRSYDLYREDVALMKSYGVNAYRFSLSWSRIIPLGGADDPVNEQGIKYYQNLIDELLQNGVTPFVTLFHWDVPQALEDRYGGMLNQERFVPDFVRYARVCFERLGLRVRHWITFNEPGVYTLAGYAAGVHAPARSSYRDLNEEGDSSTEPFIVGHTELVAHGHASKLYRDEFQSQQEGTIGITLHGNWSEPWDEGDSRDQEAAERAREFEIAWFADPLYKTGDYPASMRAQLGDRLPRFTPEESKLVLGSSEFYGMNSYTTFFVQHKDTPADINDHKGNVHVHDTNSKGVSRGEESDTPWLRMAPTGFRKLLNWIWSRYHVPIYITENGTTAKGETAPTPEVLNDTFRMRFFEGYVGGLARAVKEDGVDIRSYFGWTFTDNWGMLPSFKISLSRRSFASAVRPPTSPKPVPDIKHIRQNPELYAQNCRDRNYPSHAGYPMKIQQISEELRQIDQQLMPSRSRIKALEKTIGKLQNPATDPKEREQEPALRAEAQQLKDDSLALTNRKTSYGEEVHELALSLPNLSSPNTPVGSEPALIEYLNFDPQSPPSWAHHRDPSRSHVSIGSTLGLIDFASAATTTGWGWYFLTGDGAILEQALIQYSLSVARRHGWIPVSPPSIVYSYIAEACGFQPRDQNNEQQIWTIEQSEKDKAKPQRSLAATAEIPLAAMHAGRDLDPSTLPLKLVGPSRCYRAEAGSRGVDTKGLYRVHEFTKVEMFGWADNVPASPSPSSDDLFNDLLTVQKEILTSLQLPCRILEMPTSDLGASATRKRDIEALFPSRMRGDDLENAWGEVTSASICTDYQSRRLGTRVRGGTAKDSRFPHTVNGTAMAVPRVLAAILENGWDANRKVVVIPEVLRPWMGGAEVIGK</sequence>
<evidence type="ECO:0000256" key="6">
    <source>
        <dbReference type="ARBA" id="ARBA00031113"/>
    </source>
</evidence>
<evidence type="ECO:0000256" key="5">
    <source>
        <dbReference type="ARBA" id="ARBA00023146"/>
    </source>
</evidence>
<dbReference type="InterPro" id="IPR008928">
    <property type="entry name" value="6-hairpin_glycosidase_sf"/>
</dbReference>
<evidence type="ECO:0000256" key="2">
    <source>
        <dbReference type="ARBA" id="ARBA00022598"/>
    </source>
</evidence>
<dbReference type="Pfam" id="PF00587">
    <property type="entry name" value="tRNA-synt_2b"/>
    <property type="match status" value="1"/>
</dbReference>
<dbReference type="Pfam" id="PF14498">
    <property type="entry name" value="Glyco_hyd_65N_2"/>
    <property type="match status" value="1"/>
</dbReference>
<evidence type="ECO:0000313" key="11">
    <source>
        <dbReference type="Proteomes" id="UP001610335"/>
    </source>
</evidence>
<dbReference type="InterPro" id="IPR006195">
    <property type="entry name" value="aa-tRNA-synth_II"/>
</dbReference>
<dbReference type="PANTHER" id="PTHR31084">
    <property type="entry name" value="ALPHA-L-FUCOSIDASE 2"/>
    <property type="match status" value="1"/>
</dbReference>
<keyword evidence="2" id="KW-0436">Ligase</keyword>
<dbReference type="Gene3D" id="3.30.930.10">
    <property type="entry name" value="Bira Bifunctional Protein, Domain 2"/>
    <property type="match status" value="1"/>
</dbReference>
<evidence type="ECO:0000256" key="4">
    <source>
        <dbReference type="ARBA" id="ARBA00022840"/>
    </source>
</evidence>
<evidence type="ECO:0000256" key="7">
    <source>
        <dbReference type="ARBA" id="ARBA00034892"/>
    </source>
</evidence>
<gene>
    <name evidence="10" type="ORF">BDW59DRAFT_168300</name>
</gene>
<dbReference type="InterPro" id="IPR002314">
    <property type="entry name" value="aa-tRNA-synt_IIb"/>
</dbReference>
<dbReference type="PANTHER" id="PTHR31084:SF18">
    <property type="entry name" value="GLYCOSYL HYDROLASE FAMILY 95 N-TERMINAL DOMAIN-CONTAINING PROTEIN"/>
    <property type="match status" value="1"/>
</dbReference>
<evidence type="ECO:0000256" key="1">
    <source>
        <dbReference type="ARBA" id="ARBA00012840"/>
    </source>
</evidence>
<feature type="region of interest" description="Disordered" evidence="8">
    <location>
        <begin position="1041"/>
        <end position="1063"/>
    </location>
</feature>
<reference evidence="10 11" key="1">
    <citation type="submission" date="2024-07" db="EMBL/GenBank/DDBJ databases">
        <title>Section-level genome sequencing and comparative genomics of Aspergillus sections Usti and Cavernicolus.</title>
        <authorList>
            <consortium name="Lawrence Berkeley National Laboratory"/>
            <person name="Nybo J.L."/>
            <person name="Vesth T.C."/>
            <person name="Theobald S."/>
            <person name="Frisvad J.C."/>
            <person name="Larsen T.O."/>
            <person name="Kjaerboelling I."/>
            <person name="Rothschild-Mancinelli K."/>
            <person name="Lyhne E.K."/>
            <person name="Kogle M.E."/>
            <person name="Barry K."/>
            <person name="Clum A."/>
            <person name="Na H."/>
            <person name="Ledsgaard L."/>
            <person name="Lin J."/>
            <person name="Lipzen A."/>
            <person name="Kuo A."/>
            <person name="Riley R."/>
            <person name="Mondo S."/>
            <person name="LaButti K."/>
            <person name="Haridas S."/>
            <person name="Pangalinan J."/>
            <person name="Salamov A.A."/>
            <person name="Simmons B.A."/>
            <person name="Magnuson J.K."/>
            <person name="Chen J."/>
            <person name="Drula E."/>
            <person name="Henrissat B."/>
            <person name="Wiebenga A."/>
            <person name="Lubbers R.J."/>
            <person name="Gomes A.C."/>
            <person name="Makela M.R."/>
            <person name="Stajich J."/>
            <person name="Grigoriev I.V."/>
            <person name="Mortensen U.H."/>
            <person name="De vries R.P."/>
            <person name="Baker S.E."/>
            <person name="Andersen M.R."/>
        </authorList>
    </citation>
    <scope>NUCLEOTIDE SEQUENCE [LARGE SCALE GENOMIC DNA]</scope>
    <source>
        <strain evidence="10 11">CBS 600.67</strain>
    </source>
</reference>
<dbReference type="Gene3D" id="3.20.20.80">
    <property type="entry name" value="Glycosidases"/>
    <property type="match status" value="1"/>
</dbReference>
<name>A0ABR4J4Y9_9EURO</name>
<dbReference type="InterPro" id="IPR002317">
    <property type="entry name" value="Ser-tRNA-ligase_type_1"/>
</dbReference>
<organism evidence="10 11">
    <name type="scientific">Aspergillus cavernicola</name>
    <dbReference type="NCBI Taxonomy" id="176166"/>
    <lineage>
        <taxon>Eukaryota</taxon>
        <taxon>Fungi</taxon>
        <taxon>Dikarya</taxon>
        <taxon>Ascomycota</taxon>
        <taxon>Pezizomycotina</taxon>
        <taxon>Eurotiomycetes</taxon>
        <taxon>Eurotiomycetidae</taxon>
        <taxon>Eurotiales</taxon>
        <taxon>Aspergillaceae</taxon>
        <taxon>Aspergillus</taxon>
        <taxon>Aspergillus subgen. Nidulantes</taxon>
    </lineage>
</organism>
<dbReference type="InterPro" id="IPR015866">
    <property type="entry name" value="Ser-tRNA-synth_1_N"/>
</dbReference>
<comment type="caution">
    <text evidence="10">The sequence shown here is derived from an EMBL/GenBank/DDBJ whole genome shotgun (WGS) entry which is preliminary data.</text>
</comment>
<dbReference type="Gene3D" id="1.10.287.40">
    <property type="entry name" value="Serine-tRNA synthetase, tRNA binding domain"/>
    <property type="match status" value="1"/>
</dbReference>
<dbReference type="InterPro" id="IPR017853">
    <property type="entry name" value="GH"/>
</dbReference>
<dbReference type="SUPFAM" id="SSF51445">
    <property type="entry name" value="(Trans)glycosidases"/>
    <property type="match status" value="1"/>
</dbReference>
<dbReference type="Proteomes" id="UP001610335">
    <property type="component" value="Unassembled WGS sequence"/>
</dbReference>
<dbReference type="InterPro" id="IPR045864">
    <property type="entry name" value="aa-tRNA-synth_II/BPL/LPL"/>
</dbReference>
<accession>A0ABR4J4Y9</accession>
<dbReference type="InterPro" id="IPR027414">
    <property type="entry name" value="GH95_N_dom"/>
</dbReference>
<dbReference type="InterPro" id="IPR010978">
    <property type="entry name" value="tRNA-bd_arm"/>
</dbReference>
<evidence type="ECO:0000259" key="9">
    <source>
        <dbReference type="PROSITE" id="PS50862"/>
    </source>
</evidence>
<feature type="domain" description="Aminoacyl-transfer RNA synthetases class-II family profile" evidence="9">
    <location>
        <begin position="1373"/>
        <end position="1621"/>
    </location>
</feature>
<feature type="compositionally biased region" description="Basic and acidic residues" evidence="8">
    <location>
        <begin position="1041"/>
        <end position="1062"/>
    </location>
</feature>
<dbReference type="PROSITE" id="PS50862">
    <property type="entry name" value="AA_TRNA_LIGASE_II"/>
    <property type="match status" value="1"/>
</dbReference>
<dbReference type="SUPFAM" id="SSF46589">
    <property type="entry name" value="tRNA-binding arm"/>
    <property type="match status" value="1"/>
</dbReference>
<evidence type="ECO:0000313" key="10">
    <source>
        <dbReference type="EMBL" id="KAL2834956.1"/>
    </source>
</evidence>
<dbReference type="InterPro" id="IPR054363">
    <property type="entry name" value="GH95_cat"/>
</dbReference>
<evidence type="ECO:0000256" key="8">
    <source>
        <dbReference type="SAM" id="MobiDB-lite"/>
    </source>
</evidence>
<dbReference type="Pfam" id="PF02403">
    <property type="entry name" value="Seryl_tRNA_N"/>
    <property type="match status" value="1"/>
</dbReference>
<dbReference type="EC" id="6.1.1.11" evidence="1"/>
<keyword evidence="3" id="KW-0547">Nucleotide-binding</keyword>